<dbReference type="GO" id="GO:0006270">
    <property type="term" value="P:DNA replication initiation"/>
    <property type="evidence" value="ECO:0007669"/>
    <property type="project" value="UniProtKB-UniRule"/>
</dbReference>
<dbReference type="InterPro" id="IPR015163">
    <property type="entry name" value="Cdc6_C"/>
</dbReference>
<dbReference type="Pfam" id="PF22606">
    <property type="entry name" value="Cdc6-ORC-like_ATPase_lid"/>
    <property type="match status" value="1"/>
</dbReference>
<evidence type="ECO:0000313" key="10">
    <source>
        <dbReference type="EMBL" id="CAG8451308.1"/>
    </source>
</evidence>
<proteinExistence type="inferred from homology"/>
<dbReference type="Pfam" id="PF00004">
    <property type="entry name" value="AAA"/>
    <property type="match status" value="1"/>
</dbReference>
<sequence>MPPRRSLRSSTLKNSENTSKGVAIVKKFENPRTASKRLKRSTKEEDTQQTTDVKTSLPPATYTTSKSARLNDFFKASKVSSSAEEYEKAKSLFRLSTIPAKLVGRDTERKTITEFLEKHIIKKNSGNLFIHGIPGTGKTALVNEIQNNMKDSIEKKAKCSVKSVTINCMGLNDPKKIYATILGMLDQKIASNGVKNAEEVLSNLFLKSKKNVMYIVILDEIDSLLTNDREILHKLFDWTFSTSRLILIGISNMAKLTELLPRLKDKDYQPQVLNFAPYDNSEIADIIKDRLKAAPQEHSPLIDDKAIELCAKRVAADSGDCRKALDVVRKSFELAETEDLEDFDNLLDPEAKDVAKLGDSNSPKVTITHINQVTNSDITGTSMMRTLKDLQFLQLLVICTLVVMKKKKKMKKITYGELFPEYQRFCRNKDRLIPVNSSEFEIPVQRLESAGLIKMTRSRNGSADRVIQLSPDVERDIWNVVNNSNVLKPMMNDALAD</sequence>
<dbReference type="PANTHER" id="PTHR10763">
    <property type="entry name" value="CELL DIVISION CONTROL PROTEIN 6-RELATED"/>
    <property type="match status" value="1"/>
</dbReference>
<dbReference type="InterPro" id="IPR003593">
    <property type="entry name" value="AAA+_ATPase"/>
</dbReference>
<dbReference type="SMART" id="SM00382">
    <property type="entry name" value="AAA"/>
    <property type="match status" value="1"/>
</dbReference>
<dbReference type="InterPro" id="IPR050311">
    <property type="entry name" value="ORC1/CDC6"/>
</dbReference>
<organism evidence="10 11">
    <name type="scientific">Dentiscutata erythropus</name>
    <dbReference type="NCBI Taxonomy" id="1348616"/>
    <lineage>
        <taxon>Eukaryota</taxon>
        <taxon>Fungi</taxon>
        <taxon>Fungi incertae sedis</taxon>
        <taxon>Mucoromycota</taxon>
        <taxon>Glomeromycotina</taxon>
        <taxon>Glomeromycetes</taxon>
        <taxon>Diversisporales</taxon>
        <taxon>Gigasporaceae</taxon>
        <taxon>Dentiscutata</taxon>
    </lineage>
</organism>
<dbReference type="GO" id="GO:0005524">
    <property type="term" value="F:ATP binding"/>
    <property type="evidence" value="ECO:0007669"/>
    <property type="project" value="InterPro"/>
</dbReference>
<dbReference type="InterPro" id="IPR054425">
    <property type="entry name" value="Cdc6_ORC1-like_ATPase_lid"/>
</dbReference>
<dbReference type="GO" id="GO:0016887">
    <property type="term" value="F:ATP hydrolysis activity"/>
    <property type="evidence" value="ECO:0007669"/>
    <property type="project" value="InterPro"/>
</dbReference>
<dbReference type="Gene3D" id="1.10.10.10">
    <property type="entry name" value="Winged helix-like DNA-binding domain superfamily/Winged helix DNA-binding domain"/>
    <property type="match status" value="1"/>
</dbReference>
<evidence type="ECO:0000256" key="1">
    <source>
        <dbReference type="ARBA" id="ARBA00004123"/>
    </source>
</evidence>
<name>A0A9N8VFJ4_9GLOM</name>
<dbReference type="GO" id="GO:0033314">
    <property type="term" value="P:mitotic DNA replication checkpoint signaling"/>
    <property type="evidence" value="ECO:0007669"/>
    <property type="project" value="TreeGrafter"/>
</dbReference>
<evidence type="ECO:0000256" key="5">
    <source>
        <dbReference type="ARBA" id="ARBA00023242"/>
    </source>
</evidence>
<dbReference type="InterPro" id="IPR003959">
    <property type="entry name" value="ATPase_AAA_core"/>
</dbReference>
<dbReference type="EMBL" id="CAJVPY010000120">
    <property type="protein sequence ID" value="CAG8451308.1"/>
    <property type="molecule type" value="Genomic_DNA"/>
</dbReference>
<feature type="region of interest" description="Disordered" evidence="8">
    <location>
        <begin position="1"/>
        <end position="62"/>
    </location>
</feature>
<dbReference type="SUPFAM" id="SSF46785">
    <property type="entry name" value="Winged helix' DNA-binding domain"/>
    <property type="match status" value="1"/>
</dbReference>
<accession>A0A9N8VFJ4</accession>
<comment type="subcellular location">
    <subcellularLocation>
        <location evidence="1">Nucleus</location>
    </subcellularLocation>
</comment>
<dbReference type="GO" id="GO:0051301">
    <property type="term" value="P:cell division"/>
    <property type="evidence" value="ECO:0007669"/>
    <property type="project" value="UniProtKB-UniRule"/>
</dbReference>
<dbReference type="Gene3D" id="1.10.8.60">
    <property type="match status" value="1"/>
</dbReference>
<evidence type="ECO:0000256" key="3">
    <source>
        <dbReference type="ARBA" id="ARBA00022618"/>
    </source>
</evidence>
<dbReference type="PANTHER" id="PTHR10763:SF26">
    <property type="entry name" value="CELL DIVISION CONTROL PROTEIN 6 HOMOLOG"/>
    <property type="match status" value="1"/>
</dbReference>
<keyword evidence="6" id="KW-0131">Cell cycle</keyword>
<comment type="caution">
    <text evidence="10">The sequence shown here is derived from an EMBL/GenBank/DDBJ whole genome shotgun (WGS) entry which is preliminary data.</text>
</comment>
<keyword evidence="4" id="KW-0235">DNA replication</keyword>
<dbReference type="AlphaFoldDB" id="A0A9N8VFJ4"/>
<keyword evidence="3" id="KW-0132">Cell division</keyword>
<evidence type="ECO:0000256" key="7">
    <source>
        <dbReference type="PIRNR" id="PIRNR001767"/>
    </source>
</evidence>
<dbReference type="GO" id="GO:0005634">
    <property type="term" value="C:nucleus"/>
    <property type="evidence" value="ECO:0007669"/>
    <property type="project" value="UniProtKB-SubCell"/>
</dbReference>
<dbReference type="SUPFAM" id="SSF52540">
    <property type="entry name" value="P-loop containing nucleoside triphosphate hydrolases"/>
    <property type="match status" value="1"/>
</dbReference>
<dbReference type="InterPro" id="IPR016314">
    <property type="entry name" value="Cdc6/18"/>
</dbReference>
<dbReference type="Proteomes" id="UP000789405">
    <property type="component" value="Unassembled WGS sequence"/>
</dbReference>
<comment type="similarity">
    <text evidence="2 7">Belongs to the CDC6/cdc18 family.</text>
</comment>
<dbReference type="PIRSF" id="PIRSF001767">
    <property type="entry name" value="Cdc6"/>
    <property type="match status" value="1"/>
</dbReference>
<dbReference type="GO" id="GO:0003688">
    <property type="term" value="F:DNA replication origin binding"/>
    <property type="evidence" value="ECO:0007669"/>
    <property type="project" value="TreeGrafter"/>
</dbReference>
<feature type="compositionally biased region" description="Polar residues" evidence="8">
    <location>
        <begin position="8"/>
        <end position="20"/>
    </location>
</feature>
<evidence type="ECO:0000256" key="2">
    <source>
        <dbReference type="ARBA" id="ARBA00006184"/>
    </source>
</evidence>
<protein>
    <recommendedName>
        <fullName evidence="7">Cell division control protein</fullName>
    </recommendedName>
</protein>
<evidence type="ECO:0000313" key="11">
    <source>
        <dbReference type="Proteomes" id="UP000789405"/>
    </source>
</evidence>
<dbReference type="OrthoDB" id="1926878at2759"/>
<evidence type="ECO:0000259" key="9">
    <source>
        <dbReference type="SMART" id="SM00382"/>
    </source>
</evidence>
<dbReference type="InterPro" id="IPR036390">
    <property type="entry name" value="WH_DNA-bd_sf"/>
</dbReference>
<dbReference type="InterPro" id="IPR036388">
    <property type="entry name" value="WH-like_DNA-bd_sf"/>
</dbReference>
<dbReference type="InterPro" id="IPR027417">
    <property type="entry name" value="P-loop_NTPase"/>
</dbReference>
<dbReference type="CDD" id="cd00009">
    <property type="entry name" value="AAA"/>
    <property type="match status" value="1"/>
</dbReference>
<keyword evidence="11" id="KW-1185">Reference proteome</keyword>
<dbReference type="Gene3D" id="3.40.50.300">
    <property type="entry name" value="P-loop containing nucleotide triphosphate hydrolases"/>
    <property type="match status" value="1"/>
</dbReference>
<reference evidence="10" key="1">
    <citation type="submission" date="2021-06" db="EMBL/GenBank/DDBJ databases">
        <authorList>
            <person name="Kallberg Y."/>
            <person name="Tangrot J."/>
            <person name="Rosling A."/>
        </authorList>
    </citation>
    <scope>NUCLEOTIDE SEQUENCE</scope>
    <source>
        <strain evidence="10">MA453B</strain>
    </source>
</reference>
<evidence type="ECO:0000256" key="6">
    <source>
        <dbReference type="ARBA" id="ARBA00023306"/>
    </source>
</evidence>
<dbReference type="Pfam" id="PF09079">
    <property type="entry name" value="WHD_Cdc6"/>
    <property type="match status" value="1"/>
</dbReference>
<evidence type="ECO:0000256" key="4">
    <source>
        <dbReference type="ARBA" id="ARBA00022705"/>
    </source>
</evidence>
<feature type="domain" description="AAA+ ATPase" evidence="9">
    <location>
        <begin position="124"/>
        <end position="273"/>
    </location>
</feature>
<evidence type="ECO:0000256" key="8">
    <source>
        <dbReference type="SAM" id="MobiDB-lite"/>
    </source>
</evidence>
<keyword evidence="5" id="KW-0539">Nucleus</keyword>
<gene>
    <name evidence="10" type="ORF">DERYTH_LOCUS528</name>
</gene>